<dbReference type="RefSeq" id="WP_146514504.1">
    <property type="nucleotide sequence ID" value="NZ_SJPI01000001.1"/>
</dbReference>
<dbReference type="AlphaFoldDB" id="A0A5C5WW24"/>
<accession>A0A5C5WW24</accession>
<dbReference type="Proteomes" id="UP000316598">
    <property type="component" value="Unassembled WGS sequence"/>
</dbReference>
<name>A0A5C5WW24_9BACT</name>
<feature type="domain" description="Pyrrolo-quinoline quinone repeat" evidence="2">
    <location>
        <begin position="317"/>
        <end position="468"/>
    </location>
</feature>
<evidence type="ECO:0000256" key="1">
    <source>
        <dbReference type="SAM" id="MobiDB-lite"/>
    </source>
</evidence>
<gene>
    <name evidence="3" type="ORF">Pla22_21060</name>
</gene>
<keyword evidence="4" id="KW-1185">Reference proteome</keyword>
<feature type="region of interest" description="Disordered" evidence="1">
    <location>
        <begin position="617"/>
        <end position="650"/>
    </location>
</feature>
<dbReference type="InterPro" id="IPR011047">
    <property type="entry name" value="Quinoprotein_ADH-like_sf"/>
</dbReference>
<evidence type="ECO:0000259" key="2">
    <source>
        <dbReference type="Pfam" id="PF13360"/>
    </source>
</evidence>
<protein>
    <recommendedName>
        <fullName evidence="2">Pyrrolo-quinoline quinone repeat domain-containing protein</fullName>
    </recommendedName>
</protein>
<dbReference type="EMBL" id="SJPI01000001">
    <property type="protein sequence ID" value="TWT54459.1"/>
    <property type="molecule type" value="Genomic_DNA"/>
</dbReference>
<evidence type="ECO:0000313" key="3">
    <source>
        <dbReference type="EMBL" id="TWT54459.1"/>
    </source>
</evidence>
<reference evidence="3 4" key="1">
    <citation type="submission" date="2019-02" db="EMBL/GenBank/DDBJ databases">
        <title>Deep-cultivation of Planctomycetes and their phenomic and genomic characterization uncovers novel biology.</title>
        <authorList>
            <person name="Wiegand S."/>
            <person name="Jogler M."/>
            <person name="Boedeker C."/>
            <person name="Pinto D."/>
            <person name="Vollmers J."/>
            <person name="Rivas-Marin E."/>
            <person name="Kohn T."/>
            <person name="Peeters S.H."/>
            <person name="Heuer A."/>
            <person name="Rast P."/>
            <person name="Oberbeckmann S."/>
            <person name="Bunk B."/>
            <person name="Jeske O."/>
            <person name="Meyerdierks A."/>
            <person name="Storesund J.E."/>
            <person name="Kallscheuer N."/>
            <person name="Luecker S."/>
            <person name="Lage O.M."/>
            <person name="Pohl T."/>
            <person name="Merkel B.J."/>
            <person name="Hornburger P."/>
            <person name="Mueller R.-W."/>
            <person name="Bruemmer F."/>
            <person name="Labrenz M."/>
            <person name="Spormann A.M."/>
            <person name="Op Den Camp H."/>
            <person name="Overmann J."/>
            <person name="Amann R."/>
            <person name="Jetten M.S.M."/>
            <person name="Mascher T."/>
            <person name="Medema M.H."/>
            <person name="Devos D.P."/>
            <person name="Kaster A.-K."/>
            <person name="Ovreas L."/>
            <person name="Rohde M."/>
            <person name="Galperin M.Y."/>
            <person name="Jogler C."/>
        </authorList>
    </citation>
    <scope>NUCLEOTIDE SEQUENCE [LARGE SCALE GENOMIC DNA]</scope>
    <source>
        <strain evidence="3 4">Pla22</strain>
    </source>
</reference>
<dbReference type="Gene3D" id="2.130.10.10">
    <property type="entry name" value="YVTN repeat-like/Quinoprotein amine dehydrogenase"/>
    <property type="match status" value="1"/>
</dbReference>
<feature type="compositionally biased region" description="Polar residues" evidence="1">
    <location>
        <begin position="639"/>
        <end position="650"/>
    </location>
</feature>
<evidence type="ECO:0000313" key="4">
    <source>
        <dbReference type="Proteomes" id="UP000316598"/>
    </source>
</evidence>
<organism evidence="3 4">
    <name type="scientific">Rubripirellula amarantea</name>
    <dbReference type="NCBI Taxonomy" id="2527999"/>
    <lineage>
        <taxon>Bacteria</taxon>
        <taxon>Pseudomonadati</taxon>
        <taxon>Planctomycetota</taxon>
        <taxon>Planctomycetia</taxon>
        <taxon>Pirellulales</taxon>
        <taxon>Pirellulaceae</taxon>
        <taxon>Rubripirellula</taxon>
    </lineage>
</organism>
<dbReference type="InterPro" id="IPR015943">
    <property type="entry name" value="WD40/YVTN_repeat-like_dom_sf"/>
</dbReference>
<dbReference type="Pfam" id="PF13360">
    <property type="entry name" value="PQQ_2"/>
    <property type="match status" value="1"/>
</dbReference>
<dbReference type="OrthoDB" id="219961at2"/>
<dbReference type="InterPro" id="IPR002372">
    <property type="entry name" value="PQQ_rpt_dom"/>
</dbReference>
<dbReference type="SUPFAM" id="SSF50998">
    <property type="entry name" value="Quinoprotein alcohol dehydrogenase-like"/>
    <property type="match status" value="1"/>
</dbReference>
<dbReference type="Gene3D" id="2.30.30.700">
    <property type="entry name" value="SLA1 homology domain 1"/>
    <property type="match status" value="1"/>
</dbReference>
<comment type="caution">
    <text evidence="3">The sequence shown here is derived from an EMBL/GenBank/DDBJ whole genome shotgun (WGS) entry which is preliminary data.</text>
</comment>
<feature type="compositionally biased region" description="Basic and acidic residues" evidence="1">
    <location>
        <begin position="617"/>
        <end position="631"/>
    </location>
</feature>
<sequence>MPFRLEHLFIGAFWVAALASSVIAQMPFRPGEKVEVKRGRDWVSATVIKIDRSYGVQVRFSDLMDGMNGSYRFDRVRRPYEADAIYGGRVWRMAEGDHSTVAALLKVSKDDVTLRTEAMKEVTVKIEKLSTKDQNFLKRLNQQSQGLIEVQEKETRAVPFSNDGTVVVASDSSANVPLEADPIREALELAEGGTAFESANIWDRIGAIIPLGGTDQWLLASLESSKHDNPLPTRLMWVSIRKKRMSRMHLLPAQSQLKDYHEGSKMALMLEPGGSQTMLSVWKSLPSDSRPTPIISWNLSNGTRRTRDAGNWARFSSRKQVIARQSDMRITAYDLKDRKVLWVTDQARGNSSTPLLSPQRRYLFVPDADRVRVLDPESGNELTHYSLNNSALALAIADNGKDLLVVMSNKMVAIDITQPDSIREVDLGFLKPGASVTVKWLDGDVVCLSTTADEMLLFSIDRGIPLWRYQFDSSAVSGSLSDDRVRRVVDSHLLFAASVRERKPGHSTARGFGVGAVKLPGPKASGFVKYLKRDELVIFDGTEPVRIEIKAESGTPNIDESVIRANLIRQAQANGWTISDDATHALSAVIELGEPTPVRYQVPMNEQERLRERENVENRLRDQLRPPRAHDPVAGWNIRPNNFPSSSVGPSTDFDIPDSVVGSMIGNVITKTTSVRPTVSAITFLYGPEQIPVWGWGIVSTPPMLRFKSDEQALKFLHADRPADIRFFERINVPDTIVDPGFRDGLGLSRITPTGLEVQSSQ</sequence>
<proteinExistence type="predicted"/>